<dbReference type="InterPro" id="IPR003754">
    <property type="entry name" value="4pyrrol_synth_uPrphyn_synth"/>
</dbReference>
<evidence type="ECO:0000259" key="3">
    <source>
        <dbReference type="Pfam" id="PF08639"/>
    </source>
</evidence>
<feature type="region of interest" description="Disordered" evidence="1">
    <location>
        <begin position="71"/>
        <end position="103"/>
    </location>
</feature>
<dbReference type="Pfam" id="PF02602">
    <property type="entry name" value="HEM4"/>
    <property type="match status" value="1"/>
</dbReference>
<dbReference type="UniPathway" id="UPA00251">
    <property type="reaction ID" value="UER00320"/>
</dbReference>
<protein>
    <recommendedName>
        <fullName evidence="6">Uroporphyrinogen-III cosynthase</fullName>
    </recommendedName>
</protein>
<dbReference type="Proteomes" id="UP000812966">
    <property type="component" value="Unassembled WGS sequence"/>
</dbReference>
<feature type="region of interest" description="Disordered" evidence="1">
    <location>
        <begin position="433"/>
        <end position="517"/>
    </location>
</feature>
<feature type="compositionally biased region" description="Polar residues" evidence="1">
    <location>
        <begin position="84"/>
        <end position="103"/>
    </location>
</feature>
<dbReference type="InterPro" id="IPR039793">
    <property type="entry name" value="UROS/Hem4"/>
</dbReference>
<feature type="compositionally biased region" description="Polar residues" evidence="1">
    <location>
        <begin position="529"/>
        <end position="545"/>
    </location>
</feature>
<keyword evidence="5" id="KW-1185">Reference proteome</keyword>
<feature type="region of interest" description="Disordered" evidence="1">
    <location>
        <begin position="591"/>
        <end position="617"/>
    </location>
</feature>
<evidence type="ECO:0000313" key="5">
    <source>
        <dbReference type="Proteomes" id="UP000812966"/>
    </source>
</evidence>
<evidence type="ECO:0000313" key="4">
    <source>
        <dbReference type="EMBL" id="KAG7571226.1"/>
    </source>
</evidence>
<dbReference type="Gene3D" id="1.20.58.2130">
    <property type="match status" value="1"/>
</dbReference>
<feature type="domain" description="Tetrapyrrole biosynthesis uroporphyrinogen III synthase" evidence="2">
    <location>
        <begin position="777"/>
        <end position="1026"/>
    </location>
</feature>
<dbReference type="PANTHER" id="PTHR12390:SF0">
    <property type="entry name" value="UROPORPHYRINOGEN-III SYNTHASE"/>
    <property type="match status" value="1"/>
</dbReference>
<feature type="domain" description="DNA replication regulator Sld3 C-terminal" evidence="3">
    <location>
        <begin position="104"/>
        <end position="342"/>
    </location>
</feature>
<feature type="compositionally biased region" description="Low complexity" evidence="1">
    <location>
        <begin position="465"/>
        <end position="482"/>
    </location>
</feature>
<evidence type="ECO:0000259" key="2">
    <source>
        <dbReference type="Pfam" id="PF02602"/>
    </source>
</evidence>
<feature type="compositionally biased region" description="Basic residues" evidence="1">
    <location>
        <begin position="251"/>
        <end position="261"/>
    </location>
</feature>
<dbReference type="GO" id="GO:0004852">
    <property type="term" value="F:uroporphyrinogen-III synthase activity"/>
    <property type="evidence" value="ECO:0007669"/>
    <property type="project" value="InterPro"/>
</dbReference>
<feature type="compositionally biased region" description="Low complexity" evidence="1">
    <location>
        <begin position="441"/>
        <end position="457"/>
    </location>
</feature>
<dbReference type="Pfam" id="PF08639">
    <property type="entry name" value="Sld3_STD"/>
    <property type="match status" value="1"/>
</dbReference>
<proteinExistence type="predicted"/>
<dbReference type="AlphaFoldDB" id="A0A8K0NT81"/>
<feature type="compositionally biased region" description="Low complexity" evidence="1">
    <location>
        <begin position="262"/>
        <end position="276"/>
    </location>
</feature>
<dbReference type="GO" id="GO:0006782">
    <property type="term" value="P:protoporphyrinogen IX biosynthetic process"/>
    <property type="evidence" value="ECO:0007669"/>
    <property type="project" value="UniProtKB-UniPathway"/>
</dbReference>
<evidence type="ECO:0000256" key="1">
    <source>
        <dbReference type="SAM" id="MobiDB-lite"/>
    </source>
</evidence>
<feature type="compositionally biased region" description="Low complexity" evidence="1">
    <location>
        <begin position="498"/>
        <end position="512"/>
    </location>
</feature>
<dbReference type="EMBL" id="JABELV010000010">
    <property type="protein sequence ID" value="KAG7571226.1"/>
    <property type="molecule type" value="Genomic_DNA"/>
</dbReference>
<dbReference type="SUPFAM" id="SSF69618">
    <property type="entry name" value="HemD-like"/>
    <property type="match status" value="1"/>
</dbReference>
<comment type="caution">
    <text evidence="4">The sequence shown here is derived from an EMBL/GenBank/DDBJ whole genome shotgun (WGS) entry which is preliminary data.</text>
</comment>
<feature type="region of interest" description="Disordered" evidence="1">
    <location>
        <begin position="529"/>
        <end position="569"/>
    </location>
</feature>
<gene>
    <name evidence="4" type="ORF">FFLO_00899</name>
</gene>
<organism evidence="4 5">
    <name type="scientific">Filobasidium floriforme</name>
    <dbReference type="NCBI Taxonomy" id="5210"/>
    <lineage>
        <taxon>Eukaryota</taxon>
        <taxon>Fungi</taxon>
        <taxon>Dikarya</taxon>
        <taxon>Basidiomycota</taxon>
        <taxon>Agaricomycotina</taxon>
        <taxon>Tremellomycetes</taxon>
        <taxon>Filobasidiales</taxon>
        <taxon>Filobasidiaceae</taxon>
        <taxon>Filobasidium</taxon>
    </lineage>
</organism>
<evidence type="ECO:0008006" key="6">
    <source>
        <dbReference type="Google" id="ProtNLM"/>
    </source>
</evidence>
<name>A0A8K0NT81_9TREE</name>
<feature type="compositionally biased region" description="Gly residues" evidence="1">
    <location>
        <begin position="552"/>
        <end position="566"/>
    </location>
</feature>
<accession>A0A8K0NT81</accession>
<dbReference type="Gene3D" id="3.40.50.10090">
    <property type="match status" value="2"/>
</dbReference>
<dbReference type="OrthoDB" id="5595751at2759"/>
<dbReference type="GO" id="GO:0005829">
    <property type="term" value="C:cytosol"/>
    <property type="evidence" value="ECO:0007669"/>
    <property type="project" value="TreeGrafter"/>
</dbReference>
<dbReference type="InterPro" id="IPR036108">
    <property type="entry name" value="4pyrrol_syn_uPrphyn_synt_sf"/>
</dbReference>
<dbReference type="PANTHER" id="PTHR12390">
    <property type="entry name" value="UROPORPHYRINOGEN III SYNTHASE"/>
    <property type="match status" value="1"/>
</dbReference>
<reference evidence="4" key="1">
    <citation type="submission" date="2020-04" db="EMBL/GenBank/DDBJ databases">
        <title>Analysis of mating type loci in Filobasidium floriforme.</title>
        <authorList>
            <person name="Nowrousian M."/>
        </authorList>
    </citation>
    <scope>NUCLEOTIDE SEQUENCE</scope>
    <source>
        <strain evidence="4">CBS 6242</strain>
    </source>
</reference>
<dbReference type="GO" id="GO:0006780">
    <property type="term" value="P:uroporphyrinogen III biosynthetic process"/>
    <property type="evidence" value="ECO:0007669"/>
    <property type="project" value="InterPro"/>
</dbReference>
<sequence>MTMMIATLRPPEVILKQDCPIAWPIDDAIILTDPAQEQLEWIRSRYHQTLFLPEQLAPLEQLARDLQRMSLPPQASTSTSTSTLQIQHDPSQPEPSSDLNSNPISQLLLTLPEIEKKHRKRLSEPIERYIRNAIAIPGPTATTATESGVDVTAGVGMDTKEIFENDLERRNWREGMRYRAESGGFSIPEGVQEDREVGRMRKRVTDEFERREVMIQIILLLTHMQLQTSFKSKSSSNDPEPPNTDKDDSRKTKKKRLKKPPKSSSSSTPSSPVSDPAAALDLLTDRLTVWQAIGGTEVAVYSEKDVRGWINGKKILAGEGDGEEDWVKRFWRVVVWPLFGSRRRNMNGSGAGDGGRSADVEKFVRGMHRKVFGADVVMEEDVAPKTIAMELEPVVAAPKRTMKREPSVIAINPPGFGTSNSGQSTFIRSASVQAVQMGTGSSRRSSMESNSSVRMLSTSIKDPSRAGSMGPPAPAPGRRVSGNGNAPDSLDLDESELDSLGRSGSLRRSTSRVNSGMNLFKGREVGFSRSNSFKPIESSGSNSQAGTSLGQNGSGSGSGTLGGGVPLGRTSSAMAGMNVILGKRKTMIVPKDKTSSGSFIKPTDPAHRTAGPGGSGGLQKSFSTSMLAMATPSKPRYESRLTAESQPIPMAAAPALSAFVAETPSNASARRQTADSRFTANKASWESTRQVLFPTASGSQGEGGSSLKGEDQHGLADFMEDTDDEDDGASFFTSGKRRRLDSNAKDNLRHVVLFRNPAGDAKQDQYTQLLTATKRFRPKSLSVLGQTFVNQQELAEVIRSESDKWSGLIATSKRAGEAWCAACKIVKQEGHGGDPDWSHVPLYTPGPATGASFVGPDLTSPFIPRRIDAAEETGSAIPLGTFIVHHHRTLSQNPERPLLILEGDKNGPNLTETLGDTILYSQRETYATGPREDLALDLLHLCQTLSADSSWNRPTWLVFFAPSSAKAVLDCLELTEFASGLPLAGAPRVESMLRFRLASVGNTTAAYLSDRGLEVEAVAKQPTAEGVRDALQEAD</sequence>
<dbReference type="CDD" id="cd06578">
    <property type="entry name" value="HemD"/>
    <property type="match status" value="1"/>
</dbReference>
<dbReference type="InterPro" id="IPR013948">
    <property type="entry name" value="DNA_replication_reg_Sld3_C"/>
</dbReference>
<feature type="region of interest" description="Disordered" evidence="1">
    <location>
        <begin position="230"/>
        <end position="276"/>
    </location>
</feature>